<keyword evidence="1" id="KW-0812">Transmembrane</keyword>
<proteinExistence type="predicted"/>
<dbReference type="RefSeq" id="WP_424604822.1">
    <property type="nucleotide sequence ID" value="NZ_JBNAVA010000001.1"/>
</dbReference>
<evidence type="ECO:0000259" key="2">
    <source>
        <dbReference type="Pfam" id="PF13937"/>
    </source>
</evidence>
<accession>A0A2J6WL12</accession>
<dbReference type="Pfam" id="PF13937">
    <property type="entry name" value="DUF4212"/>
    <property type="match status" value="1"/>
</dbReference>
<dbReference type="Proteomes" id="UP000242881">
    <property type="component" value="Unassembled WGS sequence"/>
</dbReference>
<keyword evidence="1" id="KW-0472">Membrane</keyword>
<dbReference type="EMBL" id="PNIN01000046">
    <property type="protein sequence ID" value="PMP71087.1"/>
    <property type="molecule type" value="Genomic_DNA"/>
</dbReference>
<feature type="domain" description="Sodium symporter small subunit" evidence="2">
    <location>
        <begin position="9"/>
        <end position="84"/>
    </location>
</feature>
<keyword evidence="1" id="KW-1133">Transmembrane helix</keyword>
<protein>
    <submittedName>
        <fullName evidence="3">DUF4212 domain-containing protein</fullName>
    </submittedName>
</protein>
<evidence type="ECO:0000313" key="3">
    <source>
        <dbReference type="EMBL" id="PMP71087.1"/>
    </source>
</evidence>
<dbReference type="AlphaFoldDB" id="A0A2J6WL12"/>
<dbReference type="NCBIfam" id="TIGR03647">
    <property type="entry name" value="Na_symport_sm"/>
    <property type="match status" value="1"/>
</dbReference>
<organism evidence="3 4">
    <name type="scientific">Calditerrivibrio nitroreducens</name>
    <dbReference type="NCBI Taxonomy" id="477976"/>
    <lineage>
        <taxon>Bacteria</taxon>
        <taxon>Pseudomonadati</taxon>
        <taxon>Deferribacterota</taxon>
        <taxon>Deferribacteres</taxon>
        <taxon>Deferribacterales</taxon>
        <taxon>Calditerrivibrionaceae</taxon>
    </lineage>
</organism>
<gene>
    <name evidence="3" type="ORF">C0187_04535</name>
</gene>
<sequence length="86" mass="10203">MSNKEKLEMYWKENLKVIFVLLVVWFVVSYLFGILMVDALDSIKIAGFKLGFWFANQGSEVIFVILIYIYVVWMNAIDKKYDVHEE</sequence>
<feature type="transmembrane region" description="Helical" evidence="1">
    <location>
        <begin position="52"/>
        <end position="73"/>
    </location>
</feature>
<evidence type="ECO:0000313" key="4">
    <source>
        <dbReference type="Proteomes" id="UP000242881"/>
    </source>
</evidence>
<dbReference type="InterPro" id="IPR019886">
    <property type="entry name" value="Na_symporter_ssu"/>
</dbReference>
<feature type="transmembrane region" description="Helical" evidence="1">
    <location>
        <begin position="17"/>
        <end position="40"/>
    </location>
</feature>
<name>A0A2J6WL12_9BACT</name>
<evidence type="ECO:0000256" key="1">
    <source>
        <dbReference type="SAM" id="Phobius"/>
    </source>
</evidence>
<comment type="caution">
    <text evidence="3">The sequence shown here is derived from an EMBL/GenBank/DDBJ whole genome shotgun (WGS) entry which is preliminary data.</text>
</comment>
<reference evidence="3 4" key="1">
    <citation type="submission" date="2018-01" db="EMBL/GenBank/DDBJ databases">
        <title>Metagenomic assembled genomes from two thermal pools in the Uzon Caldera, Kamchatka, Russia.</title>
        <authorList>
            <person name="Wilkins L."/>
            <person name="Ettinger C."/>
        </authorList>
    </citation>
    <scope>NUCLEOTIDE SEQUENCE [LARGE SCALE GENOMIC DNA]</scope>
    <source>
        <strain evidence="3">ZAV-05</strain>
    </source>
</reference>